<gene>
    <name evidence="16 18" type="primary">murB</name>
    <name evidence="18" type="ORF">PTI45_03596</name>
</gene>
<evidence type="ECO:0000313" key="19">
    <source>
        <dbReference type="Proteomes" id="UP000094578"/>
    </source>
</evidence>
<dbReference type="InterPro" id="IPR016169">
    <property type="entry name" value="FAD-bd_PCMH_sub2"/>
</dbReference>
<evidence type="ECO:0000259" key="17">
    <source>
        <dbReference type="PROSITE" id="PS51387"/>
    </source>
</evidence>
<evidence type="ECO:0000256" key="1">
    <source>
        <dbReference type="ARBA" id="ARBA00001974"/>
    </source>
</evidence>
<evidence type="ECO:0000256" key="13">
    <source>
        <dbReference type="ARBA" id="ARBA00023306"/>
    </source>
</evidence>
<dbReference type="GO" id="GO:0008762">
    <property type="term" value="F:UDP-N-acetylmuramate dehydrogenase activity"/>
    <property type="evidence" value="ECO:0007669"/>
    <property type="project" value="UniProtKB-UniRule"/>
</dbReference>
<evidence type="ECO:0000256" key="2">
    <source>
        <dbReference type="ARBA" id="ARBA00003921"/>
    </source>
</evidence>
<comment type="caution">
    <text evidence="18">The sequence shown here is derived from an EMBL/GenBank/DDBJ whole genome shotgun (WGS) entry which is preliminary data.</text>
</comment>
<dbReference type="GO" id="GO:0009252">
    <property type="term" value="P:peptidoglycan biosynthetic process"/>
    <property type="evidence" value="ECO:0007669"/>
    <property type="project" value="UniProtKB-UniRule"/>
</dbReference>
<dbReference type="SUPFAM" id="SSF56176">
    <property type="entry name" value="FAD-binding/transporter-associated domain-like"/>
    <property type="match status" value="1"/>
</dbReference>
<dbReference type="InterPro" id="IPR016167">
    <property type="entry name" value="FAD-bd_PCMH_sub1"/>
</dbReference>
<dbReference type="InterPro" id="IPR003170">
    <property type="entry name" value="MurB"/>
</dbReference>
<feature type="active site" description="Proton donor" evidence="16">
    <location>
        <position position="224"/>
    </location>
</feature>
<name>A0A1E3KZT3_9BACL</name>
<dbReference type="GO" id="GO:0005829">
    <property type="term" value="C:cytosol"/>
    <property type="evidence" value="ECO:0007669"/>
    <property type="project" value="TreeGrafter"/>
</dbReference>
<dbReference type="InterPro" id="IPR006094">
    <property type="entry name" value="Oxid_FAD_bind_N"/>
</dbReference>
<keyword evidence="8 16" id="KW-0274">FAD</keyword>
<evidence type="ECO:0000256" key="11">
    <source>
        <dbReference type="ARBA" id="ARBA00022984"/>
    </source>
</evidence>
<keyword evidence="13 16" id="KW-0131">Cell cycle</keyword>
<keyword evidence="6 16" id="KW-0132">Cell division</keyword>
<evidence type="ECO:0000256" key="14">
    <source>
        <dbReference type="ARBA" id="ARBA00023316"/>
    </source>
</evidence>
<dbReference type="Pfam" id="PF01565">
    <property type="entry name" value="FAD_binding_4"/>
    <property type="match status" value="1"/>
</dbReference>
<dbReference type="GO" id="GO:0071555">
    <property type="term" value="P:cell wall organization"/>
    <property type="evidence" value="ECO:0007669"/>
    <property type="project" value="UniProtKB-KW"/>
</dbReference>
<organism evidence="18 19">
    <name type="scientific">Paenibacillus nuruki</name>
    <dbReference type="NCBI Taxonomy" id="1886670"/>
    <lineage>
        <taxon>Bacteria</taxon>
        <taxon>Bacillati</taxon>
        <taxon>Bacillota</taxon>
        <taxon>Bacilli</taxon>
        <taxon>Bacillales</taxon>
        <taxon>Paenibacillaceae</taxon>
        <taxon>Paenibacillus</taxon>
    </lineage>
</organism>
<dbReference type="AlphaFoldDB" id="A0A1E3KZT3"/>
<dbReference type="GO" id="GO:0071949">
    <property type="term" value="F:FAD binding"/>
    <property type="evidence" value="ECO:0007669"/>
    <property type="project" value="InterPro"/>
</dbReference>
<keyword evidence="11 16" id="KW-0573">Peptidoglycan synthesis</keyword>
<evidence type="ECO:0000313" key="18">
    <source>
        <dbReference type="EMBL" id="ODP26871.1"/>
    </source>
</evidence>
<proteinExistence type="inferred from homology"/>
<sequence>MQQWMNLLSQHAVGQVLVNEPLAKYTTWRIGGPADVLVIPSNQEELSTLMTVLKEHQISWTQLGRGSNLLVADKGIRGVVIKLGEGFDYATFEEDRIIAGAAHSVVKLCILAAKKGLSGLEFAGGIPGSVGGAVYMNAGAHGSDTSKILQSARIVLHDGQIVTYSVEDMQYAYRHSILQEQPGIVVEASFQMKLGDRTTIMAEMNTHKDRRRLTQPLQQPSAGSVFRNPPGDHSARLIEAAGLKGYRIGGAEISTQHANFIVNVGQSTAADVLELISHVQKEVVKQFGIELQPEVYLMGEK</sequence>
<dbReference type="InterPro" id="IPR016166">
    <property type="entry name" value="FAD-bd_PCMH"/>
</dbReference>
<comment type="catalytic activity">
    <reaction evidence="15 16">
        <text>UDP-N-acetyl-alpha-D-muramate + NADP(+) = UDP-N-acetyl-3-O-(1-carboxyvinyl)-alpha-D-glucosamine + NADPH + H(+)</text>
        <dbReference type="Rhea" id="RHEA:12248"/>
        <dbReference type="ChEBI" id="CHEBI:15378"/>
        <dbReference type="ChEBI" id="CHEBI:57783"/>
        <dbReference type="ChEBI" id="CHEBI:58349"/>
        <dbReference type="ChEBI" id="CHEBI:68483"/>
        <dbReference type="ChEBI" id="CHEBI:70757"/>
        <dbReference type="EC" id="1.3.1.98"/>
    </reaction>
</comment>
<keyword evidence="14 16" id="KW-0961">Cell wall biogenesis/degradation</keyword>
<dbReference type="UniPathway" id="UPA00219"/>
<evidence type="ECO:0000256" key="12">
    <source>
        <dbReference type="ARBA" id="ARBA00023002"/>
    </source>
</evidence>
<dbReference type="Proteomes" id="UP000094578">
    <property type="component" value="Unassembled WGS sequence"/>
</dbReference>
<reference evidence="18 19" key="1">
    <citation type="submission" date="2016-08" db="EMBL/GenBank/DDBJ databases">
        <title>Genome sequencing of Paenibacillus sp. TI45-13ar, isolated from Korean traditional nuruk.</title>
        <authorList>
            <person name="Kim S.-J."/>
        </authorList>
    </citation>
    <scope>NUCLEOTIDE SEQUENCE [LARGE SCALE GENOMIC DNA]</scope>
    <source>
        <strain evidence="18 19">TI45-13ar</strain>
    </source>
</reference>
<dbReference type="PANTHER" id="PTHR21071">
    <property type="entry name" value="UDP-N-ACETYLENOLPYRUVOYLGLUCOSAMINE REDUCTASE"/>
    <property type="match status" value="1"/>
</dbReference>
<evidence type="ECO:0000256" key="9">
    <source>
        <dbReference type="ARBA" id="ARBA00022857"/>
    </source>
</evidence>
<comment type="subcellular location">
    <subcellularLocation>
        <location evidence="3 16">Cytoplasm</location>
    </subcellularLocation>
</comment>
<dbReference type="EMBL" id="MDER01000070">
    <property type="protein sequence ID" value="ODP26871.1"/>
    <property type="molecule type" value="Genomic_DNA"/>
</dbReference>
<keyword evidence="9 16" id="KW-0521">NADP</keyword>
<feature type="active site" evidence="16">
    <location>
        <position position="174"/>
    </location>
</feature>
<dbReference type="InterPro" id="IPR011601">
    <property type="entry name" value="MurB_C"/>
</dbReference>
<evidence type="ECO:0000256" key="8">
    <source>
        <dbReference type="ARBA" id="ARBA00022827"/>
    </source>
</evidence>
<dbReference type="Gene3D" id="3.90.78.10">
    <property type="entry name" value="UDP-N-acetylenolpyruvoylglucosamine reductase, C-terminal domain"/>
    <property type="match status" value="1"/>
</dbReference>
<dbReference type="InterPro" id="IPR036318">
    <property type="entry name" value="FAD-bd_PCMH-like_sf"/>
</dbReference>
<evidence type="ECO:0000256" key="6">
    <source>
        <dbReference type="ARBA" id="ARBA00022618"/>
    </source>
</evidence>
<dbReference type="PROSITE" id="PS51387">
    <property type="entry name" value="FAD_PCMH"/>
    <property type="match status" value="1"/>
</dbReference>
<keyword evidence="7 16" id="KW-0285">Flavoprotein</keyword>
<evidence type="ECO:0000256" key="7">
    <source>
        <dbReference type="ARBA" id="ARBA00022630"/>
    </source>
</evidence>
<dbReference type="RefSeq" id="WP_069328954.1">
    <property type="nucleotide sequence ID" value="NZ_MDER01000070.1"/>
</dbReference>
<comment type="similarity">
    <text evidence="16">Belongs to the MurB family.</text>
</comment>
<dbReference type="GO" id="GO:0008360">
    <property type="term" value="P:regulation of cell shape"/>
    <property type="evidence" value="ECO:0007669"/>
    <property type="project" value="UniProtKB-KW"/>
</dbReference>
<keyword evidence="19" id="KW-1185">Reference proteome</keyword>
<dbReference type="Gene3D" id="3.30.465.10">
    <property type="match status" value="1"/>
</dbReference>
<evidence type="ECO:0000256" key="4">
    <source>
        <dbReference type="ARBA" id="ARBA00004752"/>
    </source>
</evidence>
<dbReference type="PATRIC" id="fig|1886670.3.peg.3624"/>
<dbReference type="PANTHER" id="PTHR21071:SF5">
    <property type="entry name" value="UDP-N-ACETYLENOLPYRUVOYLGLUCOSAMINE REDUCTASE"/>
    <property type="match status" value="1"/>
</dbReference>
<dbReference type="HAMAP" id="MF_00037">
    <property type="entry name" value="MurB"/>
    <property type="match status" value="1"/>
</dbReference>
<evidence type="ECO:0000256" key="16">
    <source>
        <dbReference type="HAMAP-Rule" id="MF_00037"/>
    </source>
</evidence>
<comment type="pathway">
    <text evidence="4 16">Cell wall biogenesis; peptidoglycan biosynthesis.</text>
</comment>
<dbReference type="Gene3D" id="3.30.43.10">
    <property type="entry name" value="Uridine Diphospho-n-acetylenolpyruvylglucosamine Reductase, domain 2"/>
    <property type="match status" value="1"/>
</dbReference>
<comment type="function">
    <text evidence="2 16">Cell wall formation.</text>
</comment>
<dbReference type="InterPro" id="IPR036635">
    <property type="entry name" value="MurB_C_sf"/>
</dbReference>
<keyword evidence="5 16" id="KW-0963">Cytoplasm</keyword>
<protein>
    <recommendedName>
        <fullName evidence="16">UDP-N-acetylenolpyruvoylglucosamine reductase</fullName>
        <ecNumber evidence="16">1.3.1.98</ecNumber>
    </recommendedName>
    <alternativeName>
        <fullName evidence="16">UDP-N-acetylmuramate dehydrogenase</fullName>
    </alternativeName>
</protein>
<comment type="cofactor">
    <cofactor evidence="1 16">
        <name>FAD</name>
        <dbReference type="ChEBI" id="CHEBI:57692"/>
    </cofactor>
</comment>
<evidence type="ECO:0000256" key="15">
    <source>
        <dbReference type="ARBA" id="ARBA00048914"/>
    </source>
</evidence>
<evidence type="ECO:0000256" key="3">
    <source>
        <dbReference type="ARBA" id="ARBA00004496"/>
    </source>
</evidence>
<dbReference type="STRING" id="1886670.PTI45_03596"/>
<dbReference type="EC" id="1.3.1.98" evidence="16"/>
<evidence type="ECO:0000256" key="10">
    <source>
        <dbReference type="ARBA" id="ARBA00022960"/>
    </source>
</evidence>
<feature type="active site" evidence="16">
    <location>
        <position position="294"/>
    </location>
</feature>
<dbReference type="SUPFAM" id="SSF56194">
    <property type="entry name" value="Uridine diphospho-N-Acetylenolpyruvylglucosamine reductase, MurB, C-terminal domain"/>
    <property type="match status" value="1"/>
</dbReference>
<dbReference type="Pfam" id="PF02873">
    <property type="entry name" value="MurB_C"/>
    <property type="match status" value="1"/>
</dbReference>
<feature type="domain" description="FAD-binding PCMH-type" evidence="17">
    <location>
        <begin position="29"/>
        <end position="195"/>
    </location>
</feature>
<keyword evidence="12 16" id="KW-0560">Oxidoreductase</keyword>
<dbReference type="NCBIfam" id="NF010480">
    <property type="entry name" value="PRK13905.1"/>
    <property type="match status" value="1"/>
</dbReference>
<evidence type="ECO:0000256" key="5">
    <source>
        <dbReference type="ARBA" id="ARBA00022490"/>
    </source>
</evidence>
<accession>A0A1E3KZT3</accession>
<dbReference type="NCBIfam" id="TIGR00179">
    <property type="entry name" value="murB"/>
    <property type="match status" value="1"/>
</dbReference>
<keyword evidence="10 16" id="KW-0133">Cell shape</keyword>
<dbReference type="GO" id="GO:0051301">
    <property type="term" value="P:cell division"/>
    <property type="evidence" value="ECO:0007669"/>
    <property type="project" value="UniProtKB-KW"/>
</dbReference>